<dbReference type="SMART" id="SM00635">
    <property type="entry name" value="BID_2"/>
    <property type="match status" value="3"/>
</dbReference>
<reference evidence="3 4" key="1">
    <citation type="submission" date="2020-08" db="EMBL/GenBank/DDBJ databases">
        <title>Draft genome sequencing of an Anaerocolumna strain isolated from anoxic soil subjected to BSD treatment.</title>
        <authorList>
            <person name="Uek A."/>
            <person name="Tonouchi A."/>
        </authorList>
    </citation>
    <scope>NUCLEOTIDE SEQUENCE [LARGE SCALE GENOMIC DNA]</scope>
    <source>
        <strain evidence="3 4">CTTW</strain>
    </source>
</reference>
<accession>A0A7I8DUB4</accession>
<evidence type="ECO:0000313" key="4">
    <source>
        <dbReference type="Proteomes" id="UP000515703"/>
    </source>
</evidence>
<proteinExistence type="predicted"/>
<feature type="domain" description="BIG2" evidence="2">
    <location>
        <begin position="124"/>
        <end position="200"/>
    </location>
</feature>
<reference evidence="3 4" key="2">
    <citation type="submission" date="2020-08" db="EMBL/GenBank/DDBJ databases">
        <authorList>
            <person name="Ueki A."/>
            <person name="Tonouchi A."/>
        </authorList>
    </citation>
    <scope>NUCLEOTIDE SEQUENCE [LARGE SCALE GENOMIC DNA]</scope>
    <source>
        <strain evidence="3 4">CTTW</strain>
    </source>
</reference>
<keyword evidence="4" id="KW-1185">Reference proteome</keyword>
<evidence type="ECO:0000259" key="2">
    <source>
        <dbReference type="SMART" id="SM00635"/>
    </source>
</evidence>
<feature type="signal peptide" evidence="1">
    <location>
        <begin position="1"/>
        <end position="28"/>
    </location>
</feature>
<dbReference type="Gene3D" id="2.60.40.1080">
    <property type="match status" value="3"/>
</dbReference>
<organism evidence="3 4">
    <name type="scientific">Anaerocolumna chitinilytica</name>
    <dbReference type="NCBI Taxonomy" id="1727145"/>
    <lineage>
        <taxon>Bacteria</taxon>
        <taxon>Bacillati</taxon>
        <taxon>Bacillota</taxon>
        <taxon>Clostridia</taxon>
        <taxon>Lachnospirales</taxon>
        <taxon>Lachnospiraceae</taxon>
        <taxon>Anaerocolumna</taxon>
    </lineage>
</organism>
<keyword evidence="1" id="KW-0732">Signal</keyword>
<dbReference type="Pfam" id="PF22359">
    <property type="entry name" value="Big-like"/>
    <property type="match status" value="1"/>
</dbReference>
<sequence length="785" mass="81761">MKKNFFKKKLASALALALVVASVSPVSASAATAAKIVDKGTSTATAVLYVDKVSYGKSAVNFDLSKTYAGTTYTWTVSDSKKATIGAKTGYVVAKAPGVVKVTVTAKKGKTTTKFTQSVTIRKRATAVAAGDDFTLNAGETKSLKATLTPSTSTDAVKYVSDKEAVATVDAKTGVVTAVGAGEATITVYAKATSSAPDTSKWNVTDTVKVKVALGVKEAKQTASNKMLLTFNGNAKDAVKATDFAIESTTTHQVQAVKGLTFSEDGTTATLETYLNFADATEYVLTFAKKEIKFVASVGAVDKIAIKTTTVAPGKETAVEYTVLDKNGIDITNTVDASRISYAFETTNGYAVAGTNKITLFNAGDTATVTITYHTYKYENGAEVTVFAKGVVTAVDPAAVTIGNYEKYTIAASAPSDWTKVTADTKVAIGDNKKIFLRVKDSTNNYIAQSNITYTSSNKDVLLVDTDGTLYPVKEGTVYIIATTGKSSWTLPVTVVAARKASTIAVDKPTATVSNTLNVVDKATFTVTVKDQYGDSFNSNVSDAKVIPLTVVSGPAVTFSGDKVYVTAQHATKGSYSVLITAQGLSLTVGTTVIEPSGAAAVSQLLLSTNKIDNVIKDGTSLADKNVEVKIGQFSGGVLDGYATPSSVSIYDTNNTLYTATISGGSYVFNTAYVSGGAIEKVAKGTYKVVAVYGGATFTSFFTVDDTQVAPSLAINTLSVSTLDLAGVAAAVTIKDANGNPVVIESGHYTVVGNSINVKDIVVKETVTAGTVIRVVVPVDRTFSK</sequence>
<feature type="domain" description="BIG2" evidence="2">
    <location>
        <begin position="36"/>
        <end position="116"/>
    </location>
</feature>
<protein>
    <recommendedName>
        <fullName evidence="2">BIG2 domain-containing protein</fullName>
    </recommendedName>
</protein>
<dbReference type="Proteomes" id="UP000515703">
    <property type="component" value="Chromosome"/>
</dbReference>
<dbReference type="EMBL" id="AP023368">
    <property type="protein sequence ID" value="BCK00832.1"/>
    <property type="molecule type" value="Genomic_DNA"/>
</dbReference>
<feature type="domain" description="BIG2" evidence="2">
    <location>
        <begin position="423"/>
        <end position="494"/>
    </location>
</feature>
<dbReference type="InterPro" id="IPR054604">
    <property type="entry name" value="SbsC_Big-like"/>
</dbReference>
<dbReference type="Pfam" id="PF02368">
    <property type="entry name" value="Big_2"/>
    <property type="match status" value="1"/>
</dbReference>
<gene>
    <name evidence="3" type="ORF">bsdcttw_38720</name>
</gene>
<dbReference type="KEGG" id="acht:bsdcttw_38720"/>
<evidence type="ECO:0000313" key="3">
    <source>
        <dbReference type="EMBL" id="BCK00832.1"/>
    </source>
</evidence>
<evidence type="ECO:0000256" key="1">
    <source>
        <dbReference type="SAM" id="SignalP"/>
    </source>
</evidence>
<dbReference type="InterPro" id="IPR008964">
    <property type="entry name" value="Invasin/intimin_cell_adhesion"/>
</dbReference>
<name>A0A7I8DUB4_9FIRM</name>
<dbReference type="SUPFAM" id="SSF49373">
    <property type="entry name" value="Invasin/intimin cell-adhesion fragments"/>
    <property type="match status" value="3"/>
</dbReference>
<dbReference type="AlphaFoldDB" id="A0A7I8DUB4"/>
<dbReference type="InterPro" id="IPR003343">
    <property type="entry name" value="Big_2"/>
</dbReference>
<feature type="chain" id="PRO_5039247850" description="BIG2 domain-containing protein" evidence="1">
    <location>
        <begin position="29"/>
        <end position="785"/>
    </location>
</feature>
<dbReference type="RefSeq" id="WP_185256465.1">
    <property type="nucleotide sequence ID" value="NZ_AP023368.1"/>
</dbReference>